<evidence type="ECO:0000256" key="4">
    <source>
        <dbReference type="ARBA" id="ARBA00023002"/>
    </source>
</evidence>
<proteinExistence type="inferred from homology"/>
<dbReference type="InterPro" id="IPR050493">
    <property type="entry name" value="FAD-dep_Monooxygenase_BioMet"/>
</dbReference>
<organism evidence="7 8">
    <name type="scientific">Aspergillus pseudoustus</name>
    <dbReference type="NCBI Taxonomy" id="1810923"/>
    <lineage>
        <taxon>Eukaryota</taxon>
        <taxon>Fungi</taxon>
        <taxon>Dikarya</taxon>
        <taxon>Ascomycota</taxon>
        <taxon>Pezizomycotina</taxon>
        <taxon>Eurotiomycetes</taxon>
        <taxon>Eurotiomycetidae</taxon>
        <taxon>Eurotiales</taxon>
        <taxon>Aspergillaceae</taxon>
        <taxon>Aspergillus</taxon>
        <taxon>Aspergillus subgen. Nidulantes</taxon>
    </lineage>
</organism>
<comment type="similarity">
    <text evidence="1">Belongs to the paxM FAD-dependent monooxygenase family.</text>
</comment>
<dbReference type="PANTHER" id="PTHR13789">
    <property type="entry name" value="MONOOXYGENASE"/>
    <property type="match status" value="1"/>
</dbReference>
<gene>
    <name evidence="7" type="ORF">BJY01DRAFT_78451</name>
</gene>
<evidence type="ECO:0000256" key="5">
    <source>
        <dbReference type="ARBA" id="ARBA00023033"/>
    </source>
</evidence>
<evidence type="ECO:0000256" key="2">
    <source>
        <dbReference type="ARBA" id="ARBA00022630"/>
    </source>
</evidence>
<feature type="domain" description="FAD-binding" evidence="6">
    <location>
        <begin position="162"/>
        <end position="372"/>
    </location>
</feature>
<keyword evidence="3" id="KW-0274">FAD</keyword>
<name>A0ABR4KLU2_9EURO</name>
<dbReference type="Pfam" id="PF01494">
    <property type="entry name" value="FAD_binding_3"/>
    <property type="match status" value="1"/>
</dbReference>
<dbReference type="PRINTS" id="PR00420">
    <property type="entry name" value="RNGMNOXGNASE"/>
</dbReference>
<dbReference type="InterPro" id="IPR036188">
    <property type="entry name" value="FAD/NAD-bd_sf"/>
</dbReference>
<evidence type="ECO:0000256" key="3">
    <source>
        <dbReference type="ARBA" id="ARBA00022827"/>
    </source>
</evidence>
<dbReference type="InterPro" id="IPR002938">
    <property type="entry name" value="FAD-bd"/>
</dbReference>
<dbReference type="EMBL" id="JBFXLU010000021">
    <property type="protein sequence ID" value="KAL2853255.1"/>
    <property type="molecule type" value="Genomic_DNA"/>
</dbReference>
<keyword evidence="2" id="KW-0285">Flavoprotein</keyword>
<keyword evidence="5" id="KW-0503">Monooxygenase</keyword>
<keyword evidence="8" id="KW-1185">Reference proteome</keyword>
<dbReference type="Gene3D" id="3.50.50.60">
    <property type="entry name" value="FAD/NAD(P)-binding domain"/>
    <property type="match status" value="1"/>
</dbReference>
<evidence type="ECO:0000313" key="8">
    <source>
        <dbReference type="Proteomes" id="UP001610446"/>
    </source>
</evidence>
<protein>
    <recommendedName>
        <fullName evidence="6">FAD-binding domain-containing protein</fullName>
    </recommendedName>
</protein>
<evidence type="ECO:0000256" key="1">
    <source>
        <dbReference type="ARBA" id="ARBA00007992"/>
    </source>
</evidence>
<evidence type="ECO:0000259" key="6">
    <source>
        <dbReference type="Pfam" id="PF01494"/>
    </source>
</evidence>
<sequence length="460" mass="51071">MKIIIIGGGISGCTAYLQFRKHLPGQHHITIYEAYDTHIDTTNEGRDGETHSSTLVVGGGLGLFPNGLNVIKRLDENILRDIVRDGYPIAHQDLRSKNGTLLMQMDTTANPEQDGKQMHLLGVSRHSLWRNLRLRIPDSDIQTKRVLKVIARDDGRNMVYFTDDSPYEEADLVIGADGVKGITKKAIFPDREDLYTPQYQGLVGVGGFISSKEVKGLLDDGSMNLVFGGNGFFGYFFSTSAASAPNRESAYHVSKPGESLAWWSTYAVNECPDPKTLDMEAVAKQLRERHGSWKSPVIHKILASLEVKSMYPTWTSPQLPTWERNGVVLVGDAAHALPSTSGQGSSQAFEDVEAFAILLSHTLQGVPQDSSTDPKVYKTSITTAAEQYMEMRRPRVQGILESAQRMQNSKRGMSVIAEYMMYCAMWIAGCFPGMISRPLKSVINYNIADEVKNFIEQQKE</sequence>
<dbReference type="Proteomes" id="UP001610446">
    <property type="component" value="Unassembled WGS sequence"/>
</dbReference>
<evidence type="ECO:0000313" key="7">
    <source>
        <dbReference type="EMBL" id="KAL2853255.1"/>
    </source>
</evidence>
<accession>A0ABR4KLU2</accession>
<keyword evidence="4" id="KW-0560">Oxidoreductase</keyword>
<comment type="caution">
    <text evidence="7">The sequence shown here is derived from an EMBL/GenBank/DDBJ whole genome shotgun (WGS) entry which is preliminary data.</text>
</comment>
<dbReference type="SUPFAM" id="SSF51905">
    <property type="entry name" value="FAD/NAD(P)-binding domain"/>
    <property type="match status" value="1"/>
</dbReference>
<reference evidence="7 8" key="1">
    <citation type="submission" date="2024-07" db="EMBL/GenBank/DDBJ databases">
        <title>Section-level genome sequencing and comparative genomics of Aspergillus sections Usti and Cavernicolus.</title>
        <authorList>
            <consortium name="Lawrence Berkeley National Laboratory"/>
            <person name="Nybo J.L."/>
            <person name="Vesth T.C."/>
            <person name="Theobald S."/>
            <person name="Frisvad J.C."/>
            <person name="Larsen T.O."/>
            <person name="Kjaerboelling I."/>
            <person name="Rothschild-Mancinelli K."/>
            <person name="Lyhne E.K."/>
            <person name="Kogle M.E."/>
            <person name="Barry K."/>
            <person name="Clum A."/>
            <person name="Na H."/>
            <person name="Ledsgaard L."/>
            <person name="Lin J."/>
            <person name="Lipzen A."/>
            <person name="Kuo A."/>
            <person name="Riley R."/>
            <person name="Mondo S."/>
            <person name="Labutti K."/>
            <person name="Haridas S."/>
            <person name="Pangalinan J."/>
            <person name="Salamov A.A."/>
            <person name="Simmons B.A."/>
            <person name="Magnuson J.K."/>
            <person name="Chen J."/>
            <person name="Drula E."/>
            <person name="Henrissat B."/>
            <person name="Wiebenga A."/>
            <person name="Lubbers R.J."/>
            <person name="Gomes A.C."/>
            <person name="Makela M.R."/>
            <person name="Stajich J."/>
            <person name="Grigoriev I.V."/>
            <person name="Mortensen U.H."/>
            <person name="De Vries R.P."/>
            <person name="Baker S.E."/>
            <person name="Andersen M.R."/>
        </authorList>
    </citation>
    <scope>NUCLEOTIDE SEQUENCE [LARGE SCALE GENOMIC DNA]</scope>
    <source>
        <strain evidence="7 8">CBS 123904</strain>
    </source>
</reference>
<dbReference type="PANTHER" id="PTHR13789:SF309">
    <property type="entry name" value="PUTATIVE (AFU_ORTHOLOGUE AFUA_6G14510)-RELATED"/>
    <property type="match status" value="1"/>
</dbReference>